<dbReference type="SMART" id="SM00717">
    <property type="entry name" value="SANT"/>
    <property type="match status" value="1"/>
</dbReference>
<dbReference type="InterPro" id="IPR017930">
    <property type="entry name" value="Myb_dom"/>
</dbReference>
<dbReference type="Gene3D" id="1.10.10.60">
    <property type="entry name" value="Homeodomain-like"/>
    <property type="match status" value="1"/>
</dbReference>
<feature type="compositionally biased region" description="Acidic residues" evidence="6">
    <location>
        <begin position="228"/>
        <end position="239"/>
    </location>
</feature>
<feature type="region of interest" description="Disordered" evidence="6">
    <location>
        <begin position="98"/>
        <end position="134"/>
    </location>
</feature>
<dbReference type="Gramene" id="ONK64230">
    <property type="protein sequence ID" value="ONK64230"/>
    <property type="gene ID" value="A4U43_C07F23480"/>
</dbReference>
<evidence type="ECO:0000256" key="5">
    <source>
        <dbReference type="ARBA" id="ARBA00023242"/>
    </source>
</evidence>
<dbReference type="GO" id="GO:0010468">
    <property type="term" value="P:regulation of gene expression"/>
    <property type="evidence" value="ECO:0007669"/>
    <property type="project" value="UniProtKB-ARBA"/>
</dbReference>
<evidence type="ECO:0000259" key="8">
    <source>
        <dbReference type="PROSITE" id="PS51293"/>
    </source>
</evidence>
<protein>
    <submittedName>
        <fullName evidence="10">Uncharacterized protein</fullName>
    </submittedName>
</protein>
<gene>
    <name evidence="10" type="ORF">A4U43_C07F23480</name>
</gene>
<feature type="domain" description="Myb-like" evidence="7">
    <location>
        <begin position="40"/>
        <end position="90"/>
    </location>
</feature>
<dbReference type="InterPro" id="IPR006447">
    <property type="entry name" value="Myb_dom_plants"/>
</dbReference>
<evidence type="ECO:0000256" key="6">
    <source>
        <dbReference type="SAM" id="MobiDB-lite"/>
    </source>
</evidence>
<feature type="region of interest" description="Disordered" evidence="6">
    <location>
        <begin position="402"/>
        <end position="421"/>
    </location>
</feature>
<evidence type="ECO:0000259" key="7">
    <source>
        <dbReference type="PROSITE" id="PS50090"/>
    </source>
</evidence>
<proteinExistence type="predicted"/>
<dbReference type="Proteomes" id="UP000243459">
    <property type="component" value="Chromosome 7"/>
</dbReference>
<dbReference type="PANTHER" id="PTHR12802:SF155">
    <property type="entry name" value="DEUBIQUITINASE MYSM1"/>
    <property type="match status" value="1"/>
</dbReference>
<reference evidence="11" key="1">
    <citation type="journal article" date="2017" name="Nat. Commun.">
        <title>The asparagus genome sheds light on the origin and evolution of a young Y chromosome.</title>
        <authorList>
            <person name="Harkess A."/>
            <person name="Zhou J."/>
            <person name="Xu C."/>
            <person name="Bowers J.E."/>
            <person name="Van der Hulst R."/>
            <person name="Ayyampalayam S."/>
            <person name="Mercati F."/>
            <person name="Riccardi P."/>
            <person name="McKain M.R."/>
            <person name="Kakrana A."/>
            <person name="Tang H."/>
            <person name="Ray J."/>
            <person name="Groenendijk J."/>
            <person name="Arikit S."/>
            <person name="Mathioni S.M."/>
            <person name="Nakano M."/>
            <person name="Shan H."/>
            <person name="Telgmann-Rauber A."/>
            <person name="Kanno A."/>
            <person name="Yue Z."/>
            <person name="Chen H."/>
            <person name="Li W."/>
            <person name="Chen Y."/>
            <person name="Xu X."/>
            <person name="Zhang Y."/>
            <person name="Luo S."/>
            <person name="Chen H."/>
            <person name="Gao J."/>
            <person name="Mao Z."/>
            <person name="Pires J.C."/>
            <person name="Luo M."/>
            <person name="Kudrna D."/>
            <person name="Wing R.A."/>
            <person name="Meyers B.C."/>
            <person name="Yi K."/>
            <person name="Kong H."/>
            <person name="Lavrijsen P."/>
            <person name="Sunseri F."/>
            <person name="Falavigna A."/>
            <person name="Ye Y."/>
            <person name="Leebens-Mack J.H."/>
            <person name="Chen G."/>
        </authorList>
    </citation>
    <scope>NUCLEOTIDE SEQUENCE [LARGE SCALE GENOMIC DNA]</scope>
    <source>
        <strain evidence="11">cv. DH0086</strain>
    </source>
</reference>
<dbReference type="GO" id="GO:0005634">
    <property type="term" value="C:nucleus"/>
    <property type="evidence" value="ECO:0007669"/>
    <property type="project" value="UniProtKB-SubCell"/>
</dbReference>
<evidence type="ECO:0000259" key="9">
    <source>
        <dbReference type="PROSITE" id="PS51294"/>
    </source>
</evidence>
<dbReference type="PROSITE" id="PS51294">
    <property type="entry name" value="HTH_MYB"/>
    <property type="match status" value="1"/>
</dbReference>
<feature type="region of interest" description="Disordered" evidence="6">
    <location>
        <begin position="332"/>
        <end position="368"/>
    </location>
</feature>
<dbReference type="SUPFAM" id="SSF46689">
    <property type="entry name" value="Homeodomain-like"/>
    <property type="match status" value="1"/>
</dbReference>
<dbReference type="InterPro" id="IPR001005">
    <property type="entry name" value="SANT/Myb"/>
</dbReference>
<evidence type="ECO:0000313" key="11">
    <source>
        <dbReference type="Proteomes" id="UP000243459"/>
    </source>
</evidence>
<comment type="subcellular location">
    <subcellularLocation>
        <location evidence="1">Nucleus</location>
    </subcellularLocation>
</comment>
<dbReference type="PANTHER" id="PTHR12802">
    <property type="entry name" value="SWI/SNF COMPLEX-RELATED"/>
    <property type="match status" value="1"/>
</dbReference>
<dbReference type="InterPro" id="IPR017884">
    <property type="entry name" value="SANT_dom"/>
</dbReference>
<dbReference type="OMA" id="GRVWHRI"/>
<dbReference type="FunFam" id="1.10.10.60:FF:000023">
    <property type="entry name" value="protein REVEILLE 6 isoform X1"/>
    <property type="match status" value="1"/>
</dbReference>
<dbReference type="PROSITE" id="PS51293">
    <property type="entry name" value="SANT"/>
    <property type="match status" value="1"/>
</dbReference>
<feature type="compositionally biased region" description="Polar residues" evidence="6">
    <location>
        <begin position="192"/>
        <end position="203"/>
    </location>
</feature>
<evidence type="ECO:0000313" key="10">
    <source>
        <dbReference type="EMBL" id="ONK64230.1"/>
    </source>
</evidence>
<evidence type="ECO:0000256" key="4">
    <source>
        <dbReference type="ARBA" id="ARBA00023163"/>
    </source>
</evidence>
<dbReference type="CDD" id="cd00167">
    <property type="entry name" value="SANT"/>
    <property type="match status" value="1"/>
</dbReference>
<organism evidence="10 11">
    <name type="scientific">Asparagus officinalis</name>
    <name type="common">Garden asparagus</name>
    <dbReference type="NCBI Taxonomy" id="4686"/>
    <lineage>
        <taxon>Eukaryota</taxon>
        <taxon>Viridiplantae</taxon>
        <taxon>Streptophyta</taxon>
        <taxon>Embryophyta</taxon>
        <taxon>Tracheophyta</taxon>
        <taxon>Spermatophyta</taxon>
        <taxon>Magnoliopsida</taxon>
        <taxon>Liliopsida</taxon>
        <taxon>Asparagales</taxon>
        <taxon>Asparagaceae</taxon>
        <taxon>Asparagoideae</taxon>
        <taxon>Asparagus</taxon>
    </lineage>
</organism>
<keyword evidence="3" id="KW-0238">DNA-binding</keyword>
<evidence type="ECO:0000256" key="3">
    <source>
        <dbReference type="ARBA" id="ARBA00023125"/>
    </source>
</evidence>
<keyword evidence="2" id="KW-0805">Transcription regulation</keyword>
<dbReference type="AlphaFoldDB" id="A0A5P1EJJ3"/>
<feature type="region of interest" description="Disordered" evidence="6">
    <location>
        <begin position="179"/>
        <end position="250"/>
    </location>
</feature>
<evidence type="ECO:0000256" key="1">
    <source>
        <dbReference type="ARBA" id="ARBA00004123"/>
    </source>
</evidence>
<keyword evidence="4" id="KW-0804">Transcription</keyword>
<dbReference type="NCBIfam" id="TIGR01557">
    <property type="entry name" value="myb_SHAQKYF"/>
    <property type="match status" value="1"/>
</dbReference>
<feature type="compositionally biased region" description="Low complexity" evidence="6">
    <location>
        <begin position="179"/>
        <end position="191"/>
    </location>
</feature>
<keyword evidence="5" id="KW-0539">Nucleus</keyword>
<accession>A0A5P1EJJ3</accession>
<dbReference type="Pfam" id="PF00249">
    <property type="entry name" value="Myb_DNA-binding"/>
    <property type="match status" value="1"/>
</dbReference>
<keyword evidence="11" id="KW-1185">Reference proteome</keyword>
<feature type="domain" description="SANT" evidence="8">
    <location>
        <begin position="43"/>
        <end position="94"/>
    </location>
</feature>
<feature type="domain" description="HTH myb-type" evidence="9">
    <location>
        <begin position="40"/>
        <end position="94"/>
    </location>
</feature>
<name>A0A5P1EJJ3_ASPOF</name>
<feature type="compositionally biased region" description="Basic residues" evidence="6">
    <location>
        <begin position="114"/>
        <end position="124"/>
    </location>
</feature>
<dbReference type="EMBL" id="CM007387">
    <property type="protein sequence ID" value="ONK64230.1"/>
    <property type="molecule type" value="Genomic_DNA"/>
</dbReference>
<dbReference type="OrthoDB" id="118550at2759"/>
<dbReference type="GO" id="GO:0003677">
    <property type="term" value="F:DNA binding"/>
    <property type="evidence" value="ECO:0007669"/>
    <property type="project" value="UniProtKB-KW"/>
</dbReference>
<dbReference type="PROSITE" id="PS50090">
    <property type="entry name" value="MYB_LIKE"/>
    <property type="match status" value="1"/>
</dbReference>
<evidence type="ECO:0000256" key="2">
    <source>
        <dbReference type="ARBA" id="ARBA00023015"/>
    </source>
</evidence>
<sequence length="421" mass="45870">MPSNPLCLDNKTTSENWLQTKKTMASSVLEHAIKVRKPYTITKQRERWTDEEHGKFLEALKLYGRAWRQIEEHIGTKTAVQIRSHAQKFFTKVVLESNGDNSDESKTLSIPPPRPKRKPLHPYPRKLGNSPSIPAVEKGAWSLIPKLSVVSESKLLSNEQENRSPTSVLSVVGSDTFHSSSASGIMSSNASPASSEQVETSLGEQDDVGHSTTTSVEDDDKSLKTTDMELDMGTDDSIPDNEASPAESPATSLKLFGKTVIVADTQKPLCSTVDDAEQPYEAPTSTNQWNAAPMFYILPSSGVSMSASVSMPYLWGFCGDAASDVAAAKRLKSGERETETSFAGSNTVPRGESSVEDGSGPPNVSLKFRPSETSAFRSLKATKNKPCQGFVPYRRCVPDKEVENQKTGGENREGRGLHLCL</sequence>
<dbReference type="InterPro" id="IPR009057">
    <property type="entry name" value="Homeodomain-like_sf"/>
</dbReference>